<reference evidence="4" key="1">
    <citation type="journal article" date="2019" name="Int. J. Syst. Evol. Microbiol.">
        <title>The Global Catalogue of Microorganisms (GCM) 10K type strain sequencing project: providing services to taxonomists for standard genome sequencing and annotation.</title>
        <authorList>
            <consortium name="The Broad Institute Genomics Platform"/>
            <consortium name="The Broad Institute Genome Sequencing Center for Infectious Disease"/>
            <person name="Wu L."/>
            <person name="Ma J."/>
        </authorList>
    </citation>
    <scope>NUCLEOTIDE SEQUENCE [LARGE SCALE GENOMIC DNA]</scope>
    <source>
        <strain evidence="4">JCM 17687</strain>
    </source>
</reference>
<accession>A0ABP9JDA8</accession>
<dbReference type="PROSITE" id="PS51257">
    <property type="entry name" value="PROKAR_LIPOPROTEIN"/>
    <property type="match status" value="1"/>
</dbReference>
<organism evidence="3 4">
    <name type="scientific">Terrabacter aeriphilus</name>
    <dbReference type="NCBI Taxonomy" id="515662"/>
    <lineage>
        <taxon>Bacteria</taxon>
        <taxon>Bacillati</taxon>
        <taxon>Actinomycetota</taxon>
        <taxon>Actinomycetes</taxon>
        <taxon>Micrococcales</taxon>
        <taxon>Intrasporangiaceae</taxon>
        <taxon>Terrabacter</taxon>
    </lineage>
</organism>
<evidence type="ECO:0000313" key="3">
    <source>
        <dbReference type="EMBL" id="GAA5026655.1"/>
    </source>
</evidence>
<dbReference type="InterPro" id="IPR050490">
    <property type="entry name" value="Bact_solute-bd_prot1"/>
</dbReference>
<dbReference type="PANTHER" id="PTHR43649">
    <property type="entry name" value="ARABINOSE-BINDING PROTEIN-RELATED"/>
    <property type="match status" value="1"/>
</dbReference>
<evidence type="ECO:0000313" key="4">
    <source>
        <dbReference type="Proteomes" id="UP001500427"/>
    </source>
</evidence>
<dbReference type="EMBL" id="BAABIW010000014">
    <property type="protein sequence ID" value="GAA5026655.1"/>
    <property type="molecule type" value="Genomic_DNA"/>
</dbReference>
<comment type="similarity">
    <text evidence="1">Belongs to the bacterial solute-binding protein 1 family.</text>
</comment>
<sequence length="451" mass="48325">MTGIPRRALQTGGVVAAAALVLTGCLQNPNASGGGGAGGAGTVVDGGSADGDKKVTILGAFGGDEEKNFNASLAEFEKSSGIDVQYTSDQDFTTTIKQKVGAGDAPDIGLFPQPGGLLEMAAQKKVEPIDTFLDYDKIQGTLLPGFLDAGRYKGRVYGAPMRNAVKSIVWYPKAAYDQGGWSKEPSSIQDLQTNVADKIAATGITPWCIGWESDQATGWVGTDWVEELMLRMWGPSVYDDWTSHRIPFNDERVVKALDEAAKFNKDPKMVLGGTKGVLNTAFGDAMTPAFAKPPKCMLHRQGNFATTFYPKNVQADLDNQVGIYVFPKFDGGYDGQAILGGGDLAGLFNGNDPDAKKVMEFLTSDKFGGPWAKAGGWLSPHKTFDVNNYPNETTKKIADIANKASVLRFDGSDLMPKSIGSDVFWKEMVKWEGGQSSQQTADNIEAAWPKS</sequence>
<dbReference type="Proteomes" id="UP001500427">
    <property type="component" value="Unassembled WGS sequence"/>
</dbReference>
<dbReference type="PANTHER" id="PTHR43649:SF29">
    <property type="entry name" value="OSMOPROTECTIVE COMPOUNDS-BINDING PROTEIN GGTB"/>
    <property type="match status" value="1"/>
</dbReference>
<evidence type="ECO:0000256" key="1">
    <source>
        <dbReference type="ARBA" id="ARBA00008520"/>
    </source>
</evidence>
<keyword evidence="4" id="KW-1185">Reference proteome</keyword>
<gene>
    <name evidence="3" type="ORF">GCM10023258_20630</name>
</gene>
<keyword evidence="2" id="KW-0813">Transport</keyword>
<name>A0ABP9JDA8_9MICO</name>
<evidence type="ECO:0000256" key="2">
    <source>
        <dbReference type="ARBA" id="ARBA00022448"/>
    </source>
</evidence>
<dbReference type="SUPFAM" id="SSF53850">
    <property type="entry name" value="Periplasmic binding protein-like II"/>
    <property type="match status" value="1"/>
</dbReference>
<proteinExistence type="inferred from homology"/>
<dbReference type="Gene3D" id="3.40.190.10">
    <property type="entry name" value="Periplasmic binding protein-like II"/>
    <property type="match status" value="2"/>
</dbReference>
<protein>
    <submittedName>
        <fullName evidence="3">ABC transporter substrate-binding protein</fullName>
    </submittedName>
</protein>
<comment type="caution">
    <text evidence="3">The sequence shown here is derived from an EMBL/GenBank/DDBJ whole genome shotgun (WGS) entry which is preliminary data.</text>
</comment>